<dbReference type="AlphaFoldDB" id="A0A165F5M6"/>
<dbReference type="EMBL" id="KV423981">
    <property type="protein sequence ID" value="KZT56240.1"/>
    <property type="molecule type" value="Genomic_DNA"/>
</dbReference>
<organism evidence="1 2">
    <name type="scientific">Calocera cornea HHB12733</name>
    <dbReference type="NCBI Taxonomy" id="1353952"/>
    <lineage>
        <taxon>Eukaryota</taxon>
        <taxon>Fungi</taxon>
        <taxon>Dikarya</taxon>
        <taxon>Basidiomycota</taxon>
        <taxon>Agaricomycotina</taxon>
        <taxon>Dacrymycetes</taxon>
        <taxon>Dacrymycetales</taxon>
        <taxon>Dacrymycetaceae</taxon>
        <taxon>Calocera</taxon>
    </lineage>
</organism>
<reference evidence="1 2" key="1">
    <citation type="journal article" date="2016" name="Mol. Biol. Evol.">
        <title>Comparative Genomics of Early-Diverging Mushroom-Forming Fungi Provides Insights into the Origins of Lignocellulose Decay Capabilities.</title>
        <authorList>
            <person name="Nagy L.G."/>
            <person name="Riley R."/>
            <person name="Tritt A."/>
            <person name="Adam C."/>
            <person name="Daum C."/>
            <person name="Floudas D."/>
            <person name="Sun H."/>
            <person name="Yadav J.S."/>
            <person name="Pangilinan J."/>
            <person name="Larsson K.H."/>
            <person name="Matsuura K."/>
            <person name="Barry K."/>
            <person name="Labutti K."/>
            <person name="Kuo R."/>
            <person name="Ohm R.A."/>
            <person name="Bhattacharya S.S."/>
            <person name="Shirouzu T."/>
            <person name="Yoshinaga Y."/>
            <person name="Martin F.M."/>
            <person name="Grigoriev I.V."/>
            <person name="Hibbett D.S."/>
        </authorList>
    </citation>
    <scope>NUCLEOTIDE SEQUENCE [LARGE SCALE GENOMIC DNA]</scope>
    <source>
        <strain evidence="1 2">HHB12733</strain>
    </source>
</reference>
<proteinExistence type="predicted"/>
<evidence type="ECO:0000313" key="2">
    <source>
        <dbReference type="Proteomes" id="UP000076842"/>
    </source>
</evidence>
<dbReference type="GO" id="GO:0016740">
    <property type="term" value="F:transferase activity"/>
    <property type="evidence" value="ECO:0007669"/>
    <property type="project" value="UniProtKB-KW"/>
</dbReference>
<evidence type="ECO:0000313" key="1">
    <source>
        <dbReference type="EMBL" id="KZT56240.1"/>
    </source>
</evidence>
<dbReference type="InParanoid" id="A0A165F5M6"/>
<gene>
    <name evidence="1" type="ORF">CALCODRAFT_323677</name>
</gene>
<protein>
    <submittedName>
        <fullName evidence="1">Glycosyltransferase family 1 protein</fullName>
    </submittedName>
</protein>
<sequence length="217" mass="24800">MAVDMREVTVIPLAVQEQMLAKLPLLIADERFVDDAGKEWHPVGGKPGLVLVDYGQARVAVELKRRFGVPLMLWFPEAGFAYTRYPCASQVKKYMMMNNRFFGPFEKGGKARGYADEVESMYANEELRAGRSFNEIGRDCWHRSTRTLNDLVNIRGIPPYFWYEDSPHDIFVGYIWDLLRGMVDLHENIDGVLLNAVPTIVCINPTWTCKRLTGIHA</sequence>
<dbReference type="OrthoDB" id="10332469at2759"/>
<name>A0A165F5M6_9BASI</name>
<keyword evidence="2" id="KW-1185">Reference proteome</keyword>
<dbReference type="Proteomes" id="UP000076842">
    <property type="component" value="Unassembled WGS sequence"/>
</dbReference>
<accession>A0A165F5M6</accession>
<keyword evidence="1" id="KW-0808">Transferase</keyword>